<dbReference type="AlphaFoldDB" id="A0A2V1DE24"/>
<dbReference type="EMBL" id="KZ805468">
    <property type="protein sequence ID" value="PVH96291.1"/>
    <property type="molecule type" value="Genomic_DNA"/>
</dbReference>
<reference evidence="1 2" key="1">
    <citation type="journal article" date="2018" name="Sci. Rep.">
        <title>Comparative genomics provides insights into the lifestyle and reveals functional heterogeneity of dark septate endophytic fungi.</title>
        <authorList>
            <person name="Knapp D.G."/>
            <person name="Nemeth J.B."/>
            <person name="Barry K."/>
            <person name="Hainaut M."/>
            <person name="Henrissat B."/>
            <person name="Johnson J."/>
            <person name="Kuo A."/>
            <person name="Lim J.H.P."/>
            <person name="Lipzen A."/>
            <person name="Nolan M."/>
            <person name="Ohm R.A."/>
            <person name="Tamas L."/>
            <person name="Grigoriev I.V."/>
            <person name="Spatafora J.W."/>
            <person name="Nagy L.G."/>
            <person name="Kovacs G.M."/>
        </authorList>
    </citation>
    <scope>NUCLEOTIDE SEQUENCE [LARGE SCALE GENOMIC DNA]</scope>
    <source>
        <strain evidence="1 2">DSE2036</strain>
    </source>
</reference>
<feature type="non-terminal residue" evidence="1">
    <location>
        <position position="1"/>
    </location>
</feature>
<sequence length="308" mass="35308">TYLSKQDQQVWLDAVLLPAMRKTVDDSTLASYLPALEDTASRGTTAALMEASKRKESAREQLLEYRLQHQYLDRLWTAILERIAENPGLNRFYDATLFAHAKNTKLAHMTDDLTIAYGRWKEVWAEVAYPQFYSRDRTFVDIAKTITSEDYAYPHDSVSDAFEAETYLWKRCCLESYIRTRVKLLKGGQRARGSPRVATYPWATTRDSMGLTLSTLPRGQENMDGLVYSQFYANIKTPFDDSKVYVFNNEAVENLALDPGYIRSLQQQGGGATFSEKVCKGSYLHSKGRAFSNLRDHQRQSYGIREEH</sequence>
<organism evidence="1 2">
    <name type="scientific">Periconia macrospinosa</name>
    <dbReference type="NCBI Taxonomy" id="97972"/>
    <lineage>
        <taxon>Eukaryota</taxon>
        <taxon>Fungi</taxon>
        <taxon>Dikarya</taxon>
        <taxon>Ascomycota</taxon>
        <taxon>Pezizomycotina</taxon>
        <taxon>Dothideomycetes</taxon>
        <taxon>Pleosporomycetidae</taxon>
        <taxon>Pleosporales</taxon>
        <taxon>Massarineae</taxon>
        <taxon>Periconiaceae</taxon>
        <taxon>Periconia</taxon>
    </lineage>
</organism>
<dbReference type="Proteomes" id="UP000244855">
    <property type="component" value="Unassembled WGS sequence"/>
</dbReference>
<name>A0A2V1DE24_9PLEO</name>
<protein>
    <submittedName>
        <fullName evidence="1">Uncharacterized protein</fullName>
    </submittedName>
</protein>
<evidence type="ECO:0000313" key="1">
    <source>
        <dbReference type="EMBL" id="PVH96291.1"/>
    </source>
</evidence>
<accession>A0A2V1DE24</accession>
<gene>
    <name evidence="1" type="ORF">DM02DRAFT_535575</name>
</gene>
<evidence type="ECO:0000313" key="2">
    <source>
        <dbReference type="Proteomes" id="UP000244855"/>
    </source>
</evidence>
<keyword evidence="2" id="KW-1185">Reference proteome</keyword>
<proteinExistence type="predicted"/>
<dbReference type="OrthoDB" id="5369347at2759"/>